<dbReference type="InterPro" id="IPR013083">
    <property type="entry name" value="Znf_RING/FYVE/PHD"/>
</dbReference>
<keyword evidence="6" id="KW-0472">Membrane</keyword>
<keyword evidence="6" id="KW-0812">Transmembrane</keyword>
<dbReference type="PANTHER" id="PTHR10131">
    <property type="entry name" value="TNF RECEPTOR ASSOCIATED FACTOR"/>
    <property type="match status" value="1"/>
</dbReference>
<feature type="transmembrane region" description="Helical" evidence="6">
    <location>
        <begin position="532"/>
        <end position="558"/>
    </location>
</feature>
<evidence type="ECO:0000313" key="8">
    <source>
        <dbReference type="EMBL" id="GBG25790.1"/>
    </source>
</evidence>
<feature type="transmembrane region" description="Helical" evidence="6">
    <location>
        <begin position="636"/>
        <end position="655"/>
    </location>
</feature>
<keyword evidence="3" id="KW-0862">Zinc</keyword>
<feature type="compositionally biased region" description="Polar residues" evidence="5">
    <location>
        <begin position="78"/>
        <end position="92"/>
    </location>
</feature>
<protein>
    <submittedName>
        <fullName evidence="8">E3 ubiquitin-protein ligase TRIM17</fullName>
    </submittedName>
</protein>
<feature type="region of interest" description="Disordered" evidence="5">
    <location>
        <begin position="1"/>
        <end position="94"/>
    </location>
</feature>
<dbReference type="InterPro" id="IPR027370">
    <property type="entry name" value="Znf-RING_euk"/>
</dbReference>
<keyword evidence="6" id="KW-1133">Transmembrane helix</keyword>
<evidence type="ECO:0000313" key="9">
    <source>
        <dbReference type="Proteomes" id="UP000241890"/>
    </source>
</evidence>
<proteinExistence type="predicted"/>
<feature type="compositionally biased region" description="Low complexity" evidence="5">
    <location>
        <begin position="66"/>
        <end position="76"/>
    </location>
</feature>
<dbReference type="SMART" id="SM00184">
    <property type="entry name" value="RING"/>
    <property type="match status" value="1"/>
</dbReference>
<evidence type="ECO:0000256" key="5">
    <source>
        <dbReference type="SAM" id="MobiDB-lite"/>
    </source>
</evidence>
<dbReference type="SUPFAM" id="SSF57850">
    <property type="entry name" value="RING/U-box"/>
    <property type="match status" value="1"/>
</dbReference>
<dbReference type="InterPro" id="IPR017907">
    <property type="entry name" value="Znf_RING_CS"/>
</dbReference>
<reference evidence="8 9" key="1">
    <citation type="submission" date="2017-12" db="EMBL/GenBank/DDBJ databases">
        <title>Sequencing, de novo assembly and annotation of complete genome of a new Thraustochytrid species, strain FCC1311.</title>
        <authorList>
            <person name="Sedici K."/>
            <person name="Godart F."/>
            <person name="Aiese Cigliano R."/>
            <person name="Sanseverino W."/>
            <person name="Barakat M."/>
            <person name="Ortet P."/>
            <person name="Marechal E."/>
            <person name="Cagnac O."/>
            <person name="Amato A."/>
        </authorList>
    </citation>
    <scope>NUCLEOTIDE SEQUENCE [LARGE SCALE GENOMIC DNA]</scope>
</reference>
<sequence length="707" mass="77771">MGAPQEASQDASRPRLGPVLAPLEQTASLDRSSTGAQMPISSQAPSREATPTRQANGASVGGAAVGGATVDGAAEASGDSQTNAPMSPQTANRKMAPRQLFKRMNEKLVLHQQLLLQVPKRGGPQQLDKDAEEHVTCSICLNTYDEPVKTSCGHIFCRKCLEQTKQHHLQQQQQQQQQRTTQALRHEQLQTLQIRLPRAAGHVVSQRLNPVRPQMQPRTQLQSQAQAQVPQHQAVHPPATAANGAGSVLPGLNTSCEWRSLKKDLQAHLEVCPYHAIRRFYPLVFGKLEHVHSLTHELQATIATHEEVFRHQLRHLVQLKHLDITSFRDNLRMLGLYFWWPQRLVRTQAQWFQFSVFLQISLLFLWPLLACTYIVAGGSIHAGDAESFFRIPANASMTLKDLWAEGVAHASNFTRSPAISPTAFLPEILGTTGNPMRIGLCDAAIFPEWSCIHIPVVLVLLCSFVLLEVGLLEGSHSEHKLRIKIYNTAQPNTNGARPSRVEVGPSVAESNAPQGARAWRFVIREQIAPLEVLLSLVVCLLFSQLSLGYQIVLAVAFLPGLCLHETVADHNFVRPVLAGAFVGFQCAWVHPRVLVATNILAIVHTPYCPVFAEDDAFASRVRLASVGLMHLALPEVYFMGFALSTGLFYAGRTGLPALRRRLQSSINEASPDPVCQGVLALGLTAQAMLTWKTLLVAIERTLVYSTA</sequence>
<dbReference type="PROSITE" id="PS50089">
    <property type="entry name" value="ZF_RING_2"/>
    <property type="match status" value="1"/>
</dbReference>
<dbReference type="EMBL" id="BEYU01000015">
    <property type="protein sequence ID" value="GBG25790.1"/>
    <property type="molecule type" value="Genomic_DNA"/>
</dbReference>
<comment type="caution">
    <text evidence="8">The sequence shown here is derived from an EMBL/GenBank/DDBJ whole genome shotgun (WGS) entry which is preliminary data.</text>
</comment>
<dbReference type="Proteomes" id="UP000241890">
    <property type="component" value="Unassembled WGS sequence"/>
</dbReference>
<feature type="compositionally biased region" description="Polar residues" evidence="5">
    <location>
        <begin position="25"/>
        <end position="54"/>
    </location>
</feature>
<gene>
    <name evidence="8" type="ORF">FCC1311_020092</name>
</gene>
<evidence type="ECO:0000256" key="3">
    <source>
        <dbReference type="ARBA" id="ARBA00022833"/>
    </source>
</evidence>
<feature type="transmembrane region" description="Helical" evidence="6">
    <location>
        <begin position="452"/>
        <end position="472"/>
    </location>
</feature>
<name>A0A2R5G470_9STRA</name>
<evidence type="ECO:0000256" key="1">
    <source>
        <dbReference type="ARBA" id="ARBA00022723"/>
    </source>
</evidence>
<accession>A0A2R5G470</accession>
<evidence type="ECO:0000256" key="2">
    <source>
        <dbReference type="ARBA" id="ARBA00022771"/>
    </source>
</evidence>
<feature type="domain" description="RING-type" evidence="7">
    <location>
        <begin position="137"/>
        <end position="163"/>
    </location>
</feature>
<dbReference type="Pfam" id="PF13445">
    <property type="entry name" value="zf-RING_UBOX"/>
    <property type="match status" value="1"/>
</dbReference>
<dbReference type="InterPro" id="IPR001841">
    <property type="entry name" value="Znf_RING"/>
</dbReference>
<dbReference type="InParanoid" id="A0A2R5G470"/>
<feature type="compositionally biased region" description="Polar residues" evidence="5">
    <location>
        <begin position="1"/>
        <end position="11"/>
    </location>
</feature>
<evidence type="ECO:0000259" key="7">
    <source>
        <dbReference type="PROSITE" id="PS50089"/>
    </source>
</evidence>
<dbReference type="PANTHER" id="PTHR10131:SF94">
    <property type="entry name" value="TNF RECEPTOR-ASSOCIATED FACTOR 4"/>
    <property type="match status" value="1"/>
</dbReference>
<dbReference type="AlphaFoldDB" id="A0A2R5G470"/>
<keyword evidence="9" id="KW-1185">Reference proteome</keyword>
<evidence type="ECO:0000256" key="4">
    <source>
        <dbReference type="PROSITE-ProRule" id="PRU00175"/>
    </source>
</evidence>
<evidence type="ECO:0000256" key="6">
    <source>
        <dbReference type="SAM" id="Phobius"/>
    </source>
</evidence>
<keyword evidence="2 4" id="KW-0863">Zinc-finger</keyword>
<dbReference type="GO" id="GO:0008270">
    <property type="term" value="F:zinc ion binding"/>
    <property type="evidence" value="ECO:0007669"/>
    <property type="project" value="UniProtKB-KW"/>
</dbReference>
<feature type="transmembrane region" description="Helical" evidence="6">
    <location>
        <begin position="351"/>
        <end position="376"/>
    </location>
</feature>
<dbReference type="PROSITE" id="PS00518">
    <property type="entry name" value="ZF_RING_1"/>
    <property type="match status" value="1"/>
</dbReference>
<dbReference type="OrthoDB" id="9049620at2759"/>
<organism evidence="8 9">
    <name type="scientific">Hondaea fermentalgiana</name>
    <dbReference type="NCBI Taxonomy" id="2315210"/>
    <lineage>
        <taxon>Eukaryota</taxon>
        <taxon>Sar</taxon>
        <taxon>Stramenopiles</taxon>
        <taxon>Bigyra</taxon>
        <taxon>Labyrinthulomycetes</taxon>
        <taxon>Thraustochytrida</taxon>
        <taxon>Thraustochytriidae</taxon>
        <taxon>Hondaea</taxon>
    </lineage>
</organism>
<dbReference type="Gene3D" id="3.30.40.10">
    <property type="entry name" value="Zinc/RING finger domain, C3HC4 (zinc finger)"/>
    <property type="match status" value="1"/>
</dbReference>
<keyword evidence="1" id="KW-0479">Metal-binding</keyword>